<dbReference type="EMBL" id="CP069102">
    <property type="protein sequence ID" value="QSS49169.1"/>
    <property type="molecule type" value="Genomic_DNA"/>
</dbReference>
<feature type="transmembrane region" description="Helical" evidence="1">
    <location>
        <begin position="59"/>
        <end position="77"/>
    </location>
</feature>
<keyword evidence="1" id="KW-1133">Transmembrane helix</keyword>
<evidence type="ECO:0000313" key="2">
    <source>
        <dbReference type="EMBL" id="QSS49169.1"/>
    </source>
</evidence>
<dbReference type="AlphaFoldDB" id="A0A8A1L4Z8"/>
<organism evidence="2 3">
    <name type="scientific">Ajellomyces capsulatus (strain H88)</name>
    <name type="common">Darling's disease fungus</name>
    <name type="synonym">Histoplasma capsulatum</name>
    <dbReference type="NCBI Taxonomy" id="544711"/>
    <lineage>
        <taxon>Eukaryota</taxon>
        <taxon>Fungi</taxon>
        <taxon>Dikarya</taxon>
        <taxon>Ascomycota</taxon>
        <taxon>Pezizomycotina</taxon>
        <taxon>Eurotiomycetes</taxon>
        <taxon>Eurotiomycetidae</taxon>
        <taxon>Onygenales</taxon>
        <taxon>Ajellomycetaceae</taxon>
        <taxon>Histoplasma</taxon>
    </lineage>
</organism>
<sequence>MRQRMGERPHLVRVPTPDMVEGGIVMLGDSRDCRLDSAQAGRLVCGDTGSSISWQVFKVIETIIIVTIIIIISRPALL</sequence>
<gene>
    <name evidence="2" type="ORF">I7I53_09453</name>
</gene>
<evidence type="ECO:0000313" key="3">
    <source>
        <dbReference type="Proteomes" id="UP000663419"/>
    </source>
</evidence>
<keyword evidence="1" id="KW-0472">Membrane</keyword>
<evidence type="ECO:0000256" key="1">
    <source>
        <dbReference type="SAM" id="Phobius"/>
    </source>
</evidence>
<protein>
    <submittedName>
        <fullName evidence="2">Uncharacterized protein</fullName>
    </submittedName>
</protein>
<keyword evidence="1" id="KW-0812">Transmembrane</keyword>
<name>A0A8A1L4Z8_AJEC8</name>
<dbReference type="Proteomes" id="UP000663419">
    <property type="component" value="Chromosome 1"/>
</dbReference>
<dbReference type="VEuPathDB" id="FungiDB:I7I53_09453"/>
<proteinExistence type="predicted"/>
<accession>A0A8A1L4Z8</accession>
<reference evidence="2" key="1">
    <citation type="submission" date="2021-01" db="EMBL/GenBank/DDBJ databases">
        <title>Chromosome-level genome assembly of a human fungal pathogen reveals clustering of transcriptionally co-regulated genes.</title>
        <authorList>
            <person name="Voorhies M."/>
            <person name="Cohen S."/>
            <person name="Shea T.P."/>
            <person name="Petrus S."/>
            <person name="Munoz J.F."/>
            <person name="Poplawski S."/>
            <person name="Goldman W.E."/>
            <person name="Michael T."/>
            <person name="Cuomo C.A."/>
            <person name="Sil A."/>
            <person name="Beyhan S."/>
        </authorList>
    </citation>
    <scope>NUCLEOTIDE SEQUENCE</scope>
    <source>
        <strain evidence="2">H88</strain>
    </source>
</reference>